<evidence type="ECO:0000313" key="13">
    <source>
        <dbReference type="Proteomes" id="UP000271849"/>
    </source>
</evidence>
<feature type="transmembrane region" description="Helical" evidence="11">
    <location>
        <begin position="31"/>
        <end position="53"/>
    </location>
</feature>
<dbReference type="InterPro" id="IPR001133">
    <property type="entry name" value="NADH_UbQ_OxRdtase_chain4L/K"/>
</dbReference>
<dbReference type="AlphaFoldDB" id="A0A3B1E7R6"/>
<reference evidence="13" key="1">
    <citation type="submission" date="2018-09" db="EMBL/GenBank/DDBJ databases">
        <authorList>
            <person name="Manzano-Marin A."/>
            <person name="Manzano-Marin A."/>
        </authorList>
    </citation>
    <scope>NUCLEOTIDE SEQUENCE [LARGE SCALE GENOMIC DNA]</scope>
    <source>
        <strain evidence="13">BuCistrobi</strain>
    </source>
</reference>
<evidence type="ECO:0000256" key="9">
    <source>
        <dbReference type="ARBA" id="ARBA00023075"/>
    </source>
</evidence>
<comment type="similarity">
    <text evidence="2 11">Belongs to the complex I subunit 4L family.</text>
</comment>
<dbReference type="RefSeq" id="WP_158349001.1">
    <property type="nucleotide sequence ID" value="NZ_LR025085.1"/>
</dbReference>
<evidence type="ECO:0000256" key="3">
    <source>
        <dbReference type="ARBA" id="ARBA00022448"/>
    </source>
</evidence>
<evidence type="ECO:0000256" key="11">
    <source>
        <dbReference type="HAMAP-Rule" id="MF_01456"/>
    </source>
</evidence>
<comment type="subunit">
    <text evidence="11">NDH-1 is composed of 13 different subunits. Subunits NuoA, H, J, K, L, M, N constitute the membrane sector of the complex.</text>
</comment>
<dbReference type="EC" id="7.1.1.-" evidence="11"/>
<evidence type="ECO:0000256" key="7">
    <source>
        <dbReference type="ARBA" id="ARBA00022967"/>
    </source>
</evidence>
<dbReference type="STRING" id="1921549.GCA_900128825_00113"/>
<dbReference type="Proteomes" id="UP000271849">
    <property type="component" value="Chromosome"/>
</dbReference>
<comment type="subcellular location">
    <subcellularLocation>
        <location evidence="11">Cell membrane</location>
        <topology evidence="11">Multi-pass membrane protein</topology>
    </subcellularLocation>
    <subcellularLocation>
        <location evidence="1">Membrane</location>
        <topology evidence="1">Multi-pass membrane protein</topology>
    </subcellularLocation>
</comment>
<comment type="catalytic activity">
    <reaction evidence="11">
        <text>a quinone + NADH + 5 H(+)(in) = a quinol + NAD(+) + 4 H(+)(out)</text>
        <dbReference type="Rhea" id="RHEA:57888"/>
        <dbReference type="ChEBI" id="CHEBI:15378"/>
        <dbReference type="ChEBI" id="CHEBI:24646"/>
        <dbReference type="ChEBI" id="CHEBI:57540"/>
        <dbReference type="ChEBI" id="CHEBI:57945"/>
        <dbReference type="ChEBI" id="CHEBI:132124"/>
    </reaction>
</comment>
<dbReference type="OrthoDB" id="9801357at2"/>
<evidence type="ECO:0000256" key="6">
    <source>
        <dbReference type="ARBA" id="ARBA00022719"/>
    </source>
</evidence>
<feature type="transmembrane region" description="Helical" evidence="11">
    <location>
        <begin position="6"/>
        <end position="24"/>
    </location>
</feature>
<keyword evidence="9 11" id="KW-0830">Ubiquinone</keyword>
<keyword evidence="7 11" id="KW-1278">Translocase</keyword>
<evidence type="ECO:0000256" key="1">
    <source>
        <dbReference type="ARBA" id="ARBA00004141"/>
    </source>
</evidence>
<name>A0A3B1E7R6_9GAMM</name>
<dbReference type="GO" id="GO:0030964">
    <property type="term" value="C:NADH dehydrogenase complex"/>
    <property type="evidence" value="ECO:0007669"/>
    <property type="project" value="TreeGrafter"/>
</dbReference>
<dbReference type="GO" id="GO:0005886">
    <property type="term" value="C:plasma membrane"/>
    <property type="evidence" value="ECO:0007669"/>
    <property type="project" value="UniProtKB-SubCell"/>
</dbReference>
<sequence length="100" mass="11594">MFLLNHGIILSIILFFIGLFSLLIRKNLIFILISLEVLTHSVILAVVLIGHYWNQRDSQVMYIFIVTSSAAEISIILAIFLKIYQRYGTLDIYKLSEIYK</sequence>
<dbReference type="HAMAP" id="MF_01456">
    <property type="entry name" value="NDH1_NuoK"/>
    <property type="match status" value="1"/>
</dbReference>
<dbReference type="InterPro" id="IPR039428">
    <property type="entry name" value="NUOK/Mnh_C1-like"/>
</dbReference>
<feature type="transmembrane region" description="Helical" evidence="11">
    <location>
        <begin position="59"/>
        <end position="84"/>
    </location>
</feature>
<comment type="function">
    <text evidence="11">NDH-1 shuttles electrons from NADH, via FMN and iron-sulfur (Fe-S) centers, to quinones in the respiratory chain. The immediate electron acceptor for the enzyme in this species is believed to be ubiquinone. Couples the redox reaction to proton translocation (for every two electrons transferred, four hydrogen ions are translocated across the cytoplasmic membrane), and thus conserves the redox energy in a proton gradient.</text>
</comment>
<proteinExistence type="inferred from homology"/>
<dbReference type="NCBIfam" id="NF004320">
    <property type="entry name" value="PRK05715.1-2"/>
    <property type="match status" value="1"/>
</dbReference>
<dbReference type="PANTHER" id="PTHR11434:SF16">
    <property type="entry name" value="NADH-UBIQUINONE OXIDOREDUCTASE CHAIN 4L"/>
    <property type="match status" value="1"/>
</dbReference>
<keyword evidence="3 11" id="KW-0813">Transport</keyword>
<dbReference type="PANTHER" id="PTHR11434">
    <property type="entry name" value="NADH-UBIQUINONE OXIDOREDUCTASE SUBUNIT ND4L"/>
    <property type="match status" value="1"/>
</dbReference>
<keyword evidence="11" id="KW-0520">NAD</keyword>
<keyword evidence="5 11" id="KW-0812">Transmembrane</keyword>
<evidence type="ECO:0000256" key="5">
    <source>
        <dbReference type="ARBA" id="ARBA00022692"/>
    </source>
</evidence>
<evidence type="ECO:0000313" key="12">
    <source>
        <dbReference type="EMBL" id="VAX76387.1"/>
    </source>
</evidence>
<dbReference type="Pfam" id="PF00420">
    <property type="entry name" value="Oxidored_q2"/>
    <property type="match status" value="1"/>
</dbReference>
<gene>
    <name evidence="11 12" type="primary">nuoK</name>
    <name evidence="12" type="ORF">BUCINSTRO3249_0113</name>
</gene>
<keyword evidence="12" id="KW-0560">Oxidoreductase</keyword>
<keyword evidence="4 11" id="KW-1003">Cell membrane</keyword>
<evidence type="ECO:0000256" key="4">
    <source>
        <dbReference type="ARBA" id="ARBA00022475"/>
    </source>
</evidence>
<keyword evidence="8 11" id="KW-1133">Transmembrane helix</keyword>
<dbReference type="GO" id="GO:0048038">
    <property type="term" value="F:quinone binding"/>
    <property type="evidence" value="ECO:0007669"/>
    <property type="project" value="UniProtKB-KW"/>
</dbReference>
<protein>
    <recommendedName>
        <fullName evidence="11">NADH-quinone oxidoreductase subunit K</fullName>
        <ecNumber evidence="11">7.1.1.-</ecNumber>
    </recommendedName>
    <alternativeName>
        <fullName evidence="11">NADH dehydrogenase I subunit K</fullName>
    </alternativeName>
    <alternativeName>
        <fullName evidence="11">NDH-1 subunit K</fullName>
    </alternativeName>
</protein>
<evidence type="ECO:0000256" key="8">
    <source>
        <dbReference type="ARBA" id="ARBA00022989"/>
    </source>
</evidence>
<dbReference type="NCBIfam" id="NF004319">
    <property type="entry name" value="PRK05715.1-1"/>
    <property type="match status" value="1"/>
</dbReference>
<evidence type="ECO:0000256" key="10">
    <source>
        <dbReference type="ARBA" id="ARBA00023136"/>
    </source>
</evidence>
<dbReference type="GO" id="GO:0042773">
    <property type="term" value="P:ATP synthesis coupled electron transport"/>
    <property type="evidence" value="ECO:0007669"/>
    <property type="project" value="InterPro"/>
</dbReference>
<accession>A0A3B1E7R6</accession>
<dbReference type="Gene3D" id="1.10.287.3510">
    <property type="match status" value="1"/>
</dbReference>
<organism evidence="12 13">
    <name type="scientific">Buchnera aphidicola</name>
    <name type="common">Cinara strobi</name>
    <dbReference type="NCBI Taxonomy" id="1921549"/>
    <lineage>
        <taxon>Bacteria</taxon>
        <taxon>Pseudomonadati</taxon>
        <taxon>Pseudomonadota</taxon>
        <taxon>Gammaproteobacteria</taxon>
        <taxon>Enterobacterales</taxon>
        <taxon>Erwiniaceae</taxon>
        <taxon>Buchnera</taxon>
    </lineage>
</organism>
<evidence type="ECO:0000256" key="2">
    <source>
        <dbReference type="ARBA" id="ARBA00010519"/>
    </source>
</evidence>
<dbReference type="GO" id="GO:0050136">
    <property type="term" value="F:NADH dehydrogenase (quinone) (non-electrogenic) activity"/>
    <property type="evidence" value="ECO:0007669"/>
    <property type="project" value="UniProtKB-UniRule"/>
</dbReference>
<keyword evidence="6 11" id="KW-0874">Quinone</keyword>
<dbReference type="EMBL" id="LR025085">
    <property type="protein sequence ID" value="VAX76387.1"/>
    <property type="molecule type" value="Genomic_DNA"/>
</dbReference>
<keyword evidence="10 11" id="KW-0472">Membrane</keyword>